<protein>
    <submittedName>
        <fullName evidence="1">Uncharacterized protein</fullName>
    </submittedName>
</protein>
<sequence length="163" mass="18880">MACPSTRNLKDWLRDLSKWRERCQGWIQQELKHKCNDPVEWKEGDVPGFTPDILSSQEDMASPRTWKIMNPPGHTSIEEEFDVNINQGKWNPKNVRLSDAGAIYALLTLPADYRIRHRVYDFDSQGDVRKERVLKAPTVAFYQNNQRTLAAWKGVYVFTGGVQ</sequence>
<keyword evidence="2" id="KW-1185">Reference proteome</keyword>
<evidence type="ECO:0000313" key="2">
    <source>
        <dbReference type="Proteomes" id="UP001154252"/>
    </source>
</evidence>
<dbReference type="EMBL" id="CAJVRC010000845">
    <property type="protein sequence ID" value="CAG8891856.1"/>
    <property type="molecule type" value="Genomic_DNA"/>
</dbReference>
<name>A0A9W4K7G7_9EURO</name>
<reference evidence="1" key="1">
    <citation type="submission" date="2021-07" db="EMBL/GenBank/DDBJ databases">
        <authorList>
            <person name="Branca A.L. A."/>
        </authorList>
    </citation>
    <scope>NUCLEOTIDE SEQUENCE</scope>
</reference>
<organism evidence="1 2">
    <name type="scientific">Penicillium egyptiacum</name>
    <dbReference type="NCBI Taxonomy" id="1303716"/>
    <lineage>
        <taxon>Eukaryota</taxon>
        <taxon>Fungi</taxon>
        <taxon>Dikarya</taxon>
        <taxon>Ascomycota</taxon>
        <taxon>Pezizomycotina</taxon>
        <taxon>Eurotiomycetes</taxon>
        <taxon>Eurotiomycetidae</taxon>
        <taxon>Eurotiales</taxon>
        <taxon>Aspergillaceae</taxon>
        <taxon>Penicillium</taxon>
    </lineage>
</organism>
<proteinExistence type="predicted"/>
<dbReference type="Proteomes" id="UP001154252">
    <property type="component" value="Unassembled WGS sequence"/>
</dbReference>
<evidence type="ECO:0000313" key="1">
    <source>
        <dbReference type="EMBL" id="CAG8891856.1"/>
    </source>
</evidence>
<accession>A0A9W4K7G7</accession>
<dbReference type="AlphaFoldDB" id="A0A9W4K7G7"/>
<gene>
    <name evidence="1" type="ORF">PEGY_LOCUS2905</name>
</gene>
<comment type="caution">
    <text evidence="1">The sequence shown here is derived from an EMBL/GenBank/DDBJ whole genome shotgun (WGS) entry which is preliminary data.</text>
</comment>
<dbReference type="OrthoDB" id="4368277at2759"/>